<sequence>MSQMTPFQIILKLYAKELKLKNKISQIADKY</sequence>
<keyword evidence="2" id="KW-1185">Reference proteome</keyword>
<proteinExistence type="predicted"/>
<accession>A0A3P7L536</accession>
<dbReference type="EMBL" id="UYYB01100223">
    <property type="protein sequence ID" value="VDM77815.1"/>
    <property type="molecule type" value="Genomic_DNA"/>
</dbReference>
<name>A0A3P7L536_STRVU</name>
<evidence type="ECO:0000313" key="2">
    <source>
        <dbReference type="Proteomes" id="UP000270094"/>
    </source>
</evidence>
<dbReference type="Proteomes" id="UP000270094">
    <property type="component" value="Unassembled WGS sequence"/>
</dbReference>
<dbReference type="AlphaFoldDB" id="A0A3P7L536"/>
<gene>
    <name evidence="1" type="ORF">SVUK_LOCUS12813</name>
</gene>
<organism evidence="1 2">
    <name type="scientific">Strongylus vulgaris</name>
    <name type="common">Blood worm</name>
    <dbReference type="NCBI Taxonomy" id="40348"/>
    <lineage>
        <taxon>Eukaryota</taxon>
        <taxon>Metazoa</taxon>
        <taxon>Ecdysozoa</taxon>
        <taxon>Nematoda</taxon>
        <taxon>Chromadorea</taxon>
        <taxon>Rhabditida</taxon>
        <taxon>Rhabditina</taxon>
        <taxon>Rhabditomorpha</taxon>
        <taxon>Strongyloidea</taxon>
        <taxon>Strongylidae</taxon>
        <taxon>Strongylus</taxon>
    </lineage>
</organism>
<reference evidence="1 2" key="1">
    <citation type="submission" date="2018-11" db="EMBL/GenBank/DDBJ databases">
        <authorList>
            <consortium name="Pathogen Informatics"/>
        </authorList>
    </citation>
    <scope>NUCLEOTIDE SEQUENCE [LARGE SCALE GENOMIC DNA]</scope>
</reference>
<protein>
    <submittedName>
        <fullName evidence="1">Uncharacterized protein</fullName>
    </submittedName>
</protein>
<evidence type="ECO:0000313" key="1">
    <source>
        <dbReference type="EMBL" id="VDM77815.1"/>
    </source>
</evidence>